<organism evidence="1 2">
    <name type="scientific">Paramecium pentaurelia</name>
    <dbReference type="NCBI Taxonomy" id="43138"/>
    <lineage>
        <taxon>Eukaryota</taxon>
        <taxon>Sar</taxon>
        <taxon>Alveolata</taxon>
        <taxon>Ciliophora</taxon>
        <taxon>Intramacronucleata</taxon>
        <taxon>Oligohymenophorea</taxon>
        <taxon>Peniculida</taxon>
        <taxon>Parameciidae</taxon>
        <taxon>Paramecium</taxon>
    </lineage>
</organism>
<protein>
    <submittedName>
        <fullName evidence="1">Uncharacterized protein</fullName>
    </submittedName>
</protein>
<accession>A0A8S1VRJ6</accession>
<comment type="caution">
    <text evidence="1">The sequence shown here is derived from an EMBL/GenBank/DDBJ whole genome shotgun (WGS) entry which is preliminary data.</text>
</comment>
<evidence type="ECO:0000313" key="2">
    <source>
        <dbReference type="Proteomes" id="UP000689195"/>
    </source>
</evidence>
<name>A0A8S1VRJ6_9CILI</name>
<dbReference type="AlphaFoldDB" id="A0A8S1VRJ6"/>
<keyword evidence="2" id="KW-1185">Reference proteome</keyword>
<dbReference type="Proteomes" id="UP000689195">
    <property type="component" value="Unassembled WGS sequence"/>
</dbReference>
<evidence type="ECO:0000313" key="1">
    <source>
        <dbReference type="EMBL" id="CAD8179351.1"/>
    </source>
</evidence>
<reference evidence="1" key="1">
    <citation type="submission" date="2021-01" db="EMBL/GenBank/DDBJ databases">
        <authorList>
            <consortium name="Genoscope - CEA"/>
            <person name="William W."/>
        </authorList>
    </citation>
    <scope>NUCLEOTIDE SEQUENCE</scope>
</reference>
<dbReference type="EMBL" id="CAJJDO010000071">
    <property type="protein sequence ID" value="CAD8179351.1"/>
    <property type="molecule type" value="Genomic_DNA"/>
</dbReference>
<proteinExistence type="predicted"/>
<sequence>MEIYEKEHNVTTEKNYIYMTQLMEIIILQTIADLDDIMIYEVQRNKQIKFQKH</sequence>
<gene>
    <name evidence="1" type="ORF">PPENT_87.1.T0710209</name>
</gene>